<dbReference type="GO" id="GO:0005829">
    <property type="term" value="C:cytosol"/>
    <property type="evidence" value="ECO:0007669"/>
    <property type="project" value="TreeGrafter"/>
</dbReference>
<dbReference type="InterPro" id="IPR013785">
    <property type="entry name" value="Aldolase_TIM"/>
</dbReference>
<feature type="active site" description="Proton acceptor" evidence="9">
    <location>
        <position position="164"/>
    </location>
</feature>
<keyword evidence="12" id="KW-1185">Reference proteome</keyword>
<dbReference type="InterPro" id="IPR000652">
    <property type="entry name" value="Triosephosphate_isomerase"/>
</dbReference>
<comment type="subcellular location">
    <subcellularLocation>
        <location evidence="9 10">Cytoplasm</location>
    </subcellularLocation>
</comment>
<dbReference type="UniPathway" id="UPA00138"/>
<comment type="caution">
    <text evidence="11">The sequence shown here is derived from an EMBL/GenBank/DDBJ whole genome shotgun (WGS) entry which is preliminary data.</text>
</comment>
<dbReference type="PROSITE" id="PS00171">
    <property type="entry name" value="TIM_1"/>
    <property type="match status" value="1"/>
</dbReference>
<sequence length="255" mass="26012">MQRRKLVAGNWKMHGTAADLDEVRAIAGAAAQFGGQVDVALCLPGTLIHRAADAVPGFPIGAQDVHASEKGAFTGDTSVAMLRDAGAVLTIVGHSERRDLHREDDSGVKAKAEAALAAGLDVILCVGESLEEREAGRAVATVAGQLGGSLPERIDPAHLALAYEPIWAIGTGKVASCDDIAEIHAAIRALLVERFGAAGEGVRILYGGSVKASNAGEIFAVADVDGALVGGASLKAADFLPIVEAAARPVESRAA</sequence>
<dbReference type="GO" id="GO:0019563">
    <property type="term" value="P:glycerol catabolic process"/>
    <property type="evidence" value="ECO:0007669"/>
    <property type="project" value="TreeGrafter"/>
</dbReference>
<evidence type="ECO:0000256" key="9">
    <source>
        <dbReference type="HAMAP-Rule" id="MF_00147"/>
    </source>
</evidence>
<dbReference type="UniPathway" id="UPA00109">
    <property type="reaction ID" value="UER00189"/>
</dbReference>
<gene>
    <name evidence="9" type="primary">tpiA</name>
    <name evidence="11" type="ORF">HMF7854_07545</name>
</gene>
<evidence type="ECO:0000256" key="1">
    <source>
        <dbReference type="ARBA" id="ARBA00000148"/>
    </source>
</evidence>
<protein>
    <recommendedName>
        <fullName evidence="9 10">Triosephosphate isomerase</fullName>
        <shortName evidence="9">TIM</shortName>
        <shortName evidence="9">TPI</shortName>
        <ecNumber evidence="9 10">5.3.1.1</ecNumber>
    </recommendedName>
    <alternativeName>
        <fullName evidence="9">Triose-phosphate isomerase</fullName>
    </alternativeName>
</protein>
<keyword evidence="8 9" id="KW-0413">Isomerase</keyword>
<dbReference type="InterPro" id="IPR020861">
    <property type="entry name" value="Triosephosphate_isomerase_AS"/>
</dbReference>
<comment type="similarity">
    <text evidence="4 9 10">Belongs to the triosephosphate isomerase family.</text>
</comment>
<dbReference type="PANTHER" id="PTHR21139:SF42">
    <property type="entry name" value="TRIOSEPHOSPHATE ISOMERASE"/>
    <property type="match status" value="1"/>
</dbReference>
<dbReference type="PROSITE" id="PS51440">
    <property type="entry name" value="TIM_2"/>
    <property type="match status" value="1"/>
</dbReference>
<feature type="binding site" evidence="9">
    <location>
        <position position="209"/>
    </location>
    <ligand>
        <name>substrate</name>
    </ligand>
</feature>
<dbReference type="FunFam" id="3.20.20.70:FF:000016">
    <property type="entry name" value="Triosephosphate isomerase"/>
    <property type="match status" value="1"/>
</dbReference>
<feature type="binding site" evidence="9">
    <location>
        <begin position="230"/>
        <end position="231"/>
    </location>
    <ligand>
        <name>substrate</name>
    </ligand>
</feature>
<dbReference type="HAMAP" id="MF_00147_B">
    <property type="entry name" value="TIM_B"/>
    <property type="match status" value="1"/>
</dbReference>
<dbReference type="EMBL" id="RWJF01000001">
    <property type="protein sequence ID" value="RST30702.1"/>
    <property type="molecule type" value="Genomic_DNA"/>
</dbReference>
<dbReference type="AlphaFoldDB" id="A0A3R9YMA1"/>
<dbReference type="EC" id="5.3.1.1" evidence="9 10"/>
<feature type="active site" description="Electrophile" evidence="9">
    <location>
        <position position="94"/>
    </location>
</feature>
<evidence type="ECO:0000313" key="12">
    <source>
        <dbReference type="Proteomes" id="UP000274661"/>
    </source>
</evidence>
<keyword evidence="5 9" id="KW-0312">Gluconeogenesis</keyword>
<comment type="pathway">
    <text evidence="2 9 10">Carbohydrate degradation; glycolysis; D-glyceraldehyde 3-phosphate from glycerone phosphate: step 1/1.</text>
</comment>
<evidence type="ECO:0000256" key="4">
    <source>
        <dbReference type="ARBA" id="ARBA00007422"/>
    </source>
</evidence>
<dbReference type="UniPathway" id="UPA01066"/>
<comment type="catalytic activity">
    <reaction evidence="1">
        <text>L-erythrulose 1-phosphate = D-erythrulose 4-phosphate</text>
        <dbReference type="Rhea" id="RHEA:49588"/>
        <dbReference type="ChEBI" id="CHEBI:58002"/>
        <dbReference type="ChEBI" id="CHEBI:90796"/>
        <dbReference type="EC" id="5.3.1.33"/>
    </reaction>
</comment>
<comment type="pathway">
    <text evidence="3">Carbohydrate metabolism; erythritol degradation.</text>
</comment>
<dbReference type="NCBIfam" id="TIGR00419">
    <property type="entry name" value="tim"/>
    <property type="match status" value="1"/>
</dbReference>
<evidence type="ECO:0000256" key="8">
    <source>
        <dbReference type="ARBA" id="ARBA00023235"/>
    </source>
</evidence>
<dbReference type="Pfam" id="PF00121">
    <property type="entry name" value="TIM"/>
    <property type="match status" value="1"/>
</dbReference>
<evidence type="ECO:0000256" key="3">
    <source>
        <dbReference type="ARBA" id="ARBA00004939"/>
    </source>
</evidence>
<comment type="catalytic activity">
    <reaction evidence="9 10">
        <text>D-glyceraldehyde 3-phosphate = dihydroxyacetone phosphate</text>
        <dbReference type="Rhea" id="RHEA:18585"/>
        <dbReference type="ChEBI" id="CHEBI:57642"/>
        <dbReference type="ChEBI" id="CHEBI:59776"/>
        <dbReference type="EC" id="5.3.1.1"/>
    </reaction>
</comment>
<dbReference type="GO" id="GO:0006096">
    <property type="term" value="P:glycolytic process"/>
    <property type="evidence" value="ECO:0007669"/>
    <property type="project" value="UniProtKB-UniRule"/>
</dbReference>
<dbReference type="PANTHER" id="PTHR21139">
    <property type="entry name" value="TRIOSEPHOSPHATE ISOMERASE"/>
    <property type="match status" value="1"/>
</dbReference>
<feature type="binding site" evidence="9">
    <location>
        <begin position="10"/>
        <end position="12"/>
    </location>
    <ligand>
        <name>substrate</name>
    </ligand>
</feature>
<dbReference type="GO" id="GO:0004807">
    <property type="term" value="F:triose-phosphate isomerase activity"/>
    <property type="evidence" value="ECO:0007669"/>
    <property type="project" value="UniProtKB-UniRule"/>
</dbReference>
<dbReference type="GO" id="GO:0046166">
    <property type="term" value="P:glyceraldehyde-3-phosphate biosynthetic process"/>
    <property type="evidence" value="ECO:0007669"/>
    <property type="project" value="TreeGrafter"/>
</dbReference>
<accession>A0A3R9YMA1</accession>
<evidence type="ECO:0000256" key="7">
    <source>
        <dbReference type="ARBA" id="ARBA00023152"/>
    </source>
</evidence>
<keyword evidence="6 9" id="KW-0963">Cytoplasm</keyword>
<evidence type="ECO:0000256" key="5">
    <source>
        <dbReference type="ARBA" id="ARBA00022432"/>
    </source>
</evidence>
<dbReference type="Proteomes" id="UP000274661">
    <property type="component" value="Unassembled WGS sequence"/>
</dbReference>
<comment type="function">
    <text evidence="9">Involved in the gluconeogenesis. Catalyzes stereospecifically the conversion of dihydroxyacetone phosphate (DHAP) to D-glyceraldehyde-3-phosphate (G3P).</text>
</comment>
<dbReference type="GO" id="GO:0006094">
    <property type="term" value="P:gluconeogenesis"/>
    <property type="evidence" value="ECO:0007669"/>
    <property type="project" value="UniProtKB-UniRule"/>
</dbReference>
<comment type="subunit">
    <text evidence="9 10">Homodimer.</text>
</comment>
<keyword evidence="7 9" id="KW-0324">Glycolysis</keyword>
<dbReference type="Gene3D" id="3.20.20.70">
    <property type="entry name" value="Aldolase class I"/>
    <property type="match status" value="1"/>
</dbReference>
<dbReference type="CDD" id="cd00311">
    <property type="entry name" value="TIM"/>
    <property type="match status" value="1"/>
</dbReference>
<dbReference type="RefSeq" id="WP_126718536.1">
    <property type="nucleotide sequence ID" value="NZ_RWJF01000001.1"/>
</dbReference>
<reference evidence="11 12" key="1">
    <citation type="submission" date="2018-12" db="EMBL/GenBank/DDBJ databases">
        <title>Sphingomonas sp. HMF7854 Genome sequencing and assembly.</title>
        <authorList>
            <person name="Cha I."/>
            <person name="Kang H."/>
            <person name="Kim H."/>
            <person name="Kang J."/>
            <person name="Joh K."/>
        </authorList>
    </citation>
    <scope>NUCLEOTIDE SEQUENCE [LARGE SCALE GENOMIC DNA]</scope>
    <source>
        <strain evidence="11 12">HMF7854</strain>
    </source>
</reference>
<dbReference type="OrthoDB" id="9809429at2"/>
<feature type="binding site" evidence="9">
    <location>
        <position position="170"/>
    </location>
    <ligand>
        <name>substrate</name>
    </ligand>
</feature>
<dbReference type="InterPro" id="IPR022896">
    <property type="entry name" value="TrioseP_Isoase_bac/euk"/>
</dbReference>
<proteinExistence type="inferred from homology"/>
<evidence type="ECO:0000256" key="2">
    <source>
        <dbReference type="ARBA" id="ARBA00004680"/>
    </source>
</evidence>
<dbReference type="InterPro" id="IPR035990">
    <property type="entry name" value="TIM_sf"/>
</dbReference>
<evidence type="ECO:0000313" key="11">
    <source>
        <dbReference type="EMBL" id="RST30702.1"/>
    </source>
</evidence>
<comment type="pathway">
    <text evidence="9 10">Carbohydrate biosynthesis; gluconeogenesis.</text>
</comment>
<organism evidence="11 12">
    <name type="scientific">Sphingomonas ginkgonis</name>
    <dbReference type="NCBI Taxonomy" id="2315330"/>
    <lineage>
        <taxon>Bacteria</taxon>
        <taxon>Pseudomonadati</taxon>
        <taxon>Pseudomonadota</taxon>
        <taxon>Alphaproteobacteria</taxon>
        <taxon>Sphingomonadales</taxon>
        <taxon>Sphingomonadaceae</taxon>
        <taxon>Sphingomonas</taxon>
    </lineage>
</organism>
<evidence type="ECO:0000256" key="6">
    <source>
        <dbReference type="ARBA" id="ARBA00022490"/>
    </source>
</evidence>
<name>A0A3R9YMA1_9SPHN</name>
<dbReference type="SUPFAM" id="SSF51351">
    <property type="entry name" value="Triosephosphate isomerase (TIM)"/>
    <property type="match status" value="1"/>
</dbReference>
<evidence type="ECO:0000256" key="10">
    <source>
        <dbReference type="RuleBase" id="RU363013"/>
    </source>
</evidence>